<proteinExistence type="inferred from homology"/>
<gene>
    <name evidence="1" type="primary">ubiV</name>
    <name evidence="2" type="ORF">AVE30378_00190</name>
</gene>
<comment type="cofactor">
    <cofactor evidence="1">
        <name>[4Fe-4S] cluster</name>
        <dbReference type="ChEBI" id="CHEBI:49883"/>
    </cofactor>
</comment>
<dbReference type="Pfam" id="PF01136">
    <property type="entry name" value="Peptidase_U32"/>
    <property type="match status" value="1"/>
</dbReference>
<feature type="binding site" evidence="1">
    <location>
        <position position="197"/>
    </location>
    <ligand>
        <name>[4Fe-4S] cluster</name>
        <dbReference type="ChEBI" id="CHEBI:49883"/>
    </ligand>
</feature>
<reference evidence="2 3" key="1">
    <citation type="submission" date="2018-07" db="EMBL/GenBank/DDBJ databases">
        <authorList>
            <person name="Peeters C."/>
        </authorList>
    </citation>
    <scope>NUCLEOTIDE SEQUENCE [LARGE SCALE GENOMIC DNA]</scope>
    <source>
        <strain evidence="2 3">LMG 30378</strain>
    </source>
</reference>
<dbReference type="InterPro" id="IPR043693">
    <property type="entry name" value="UbiV"/>
</dbReference>
<dbReference type="AlphaFoldDB" id="A0A446C3J7"/>
<keyword evidence="1" id="KW-0479">Metal-binding</keyword>
<dbReference type="PANTHER" id="PTHR30217">
    <property type="entry name" value="PEPTIDASE U32 FAMILY"/>
    <property type="match status" value="1"/>
</dbReference>
<dbReference type="GO" id="GO:0046872">
    <property type="term" value="F:metal ion binding"/>
    <property type="evidence" value="ECO:0007669"/>
    <property type="project" value="UniProtKB-KW"/>
</dbReference>
<evidence type="ECO:0000256" key="1">
    <source>
        <dbReference type="HAMAP-Rule" id="MF_02233"/>
    </source>
</evidence>
<dbReference type="UniPathway" id="UPA00232"/>
<sequence>MEMKPNAFRISVGPLLYYWPRRDTLDFYAGLADSPADILYVGETVCSRRHELRADDWMALARDLRAAGKTVVLSGRTLIETGAEASALKKLCEQDDFLVEAGEVGAMRHLAGRPFVAGPHMNAYHGGTLEWLAQRGATRFVAPLEMDGKTLARLLEERPAGLEAEVMVWGRMALAFSARCFTARHFRLKKDECGFRCIEHPDGLDMRTRESRDFLAINGIQVQSAACLDLLARAPELASLGVEVLRVSPQSAGTLEAIAALDTARRGGKPAAVEPPAGIDRCNGYFHGRPGIDLLEEAV</sequence>
<dbReference type="NCBIfam" id="NF011991">
    <property type="entry name" value="PRK15447.1"/>
    <property type="match status" value="1"/>
</dbReference>
<accession>A0A446C3J7</accession>
<evidence type="ECO:0000313" key="3">
    <source>
        <dbReference type="Proteomes" id="UP000289465"/>
    </source>
</evidence>
<organism evidence="2 3">
    <name type="scientific">Achromobacter veterisilvae</name>
    <dbReference type="NCBI Taxonomy" id="2069367"/>
    <lineage>
        <taxon>Bacteria</taxon>
        <taxon>Pseudomonadati</taxon>
        <taxon>Pseudomonadota</taxon>
        <taxon>Betaproteobacteria</taxon>
        <taxon>Burkholderiales</taxon>
        <taxon>Alcaligenaceae</taxon>
        <taxon>Achromobacter</taxon>
    </lineage>
</organism>
<comment type="subunit">
    <text evidence="1">Forms a heterodimer with UbiU.</text>
</comment>
<comment type="function">
    <text evidence="1">Required for O(2)-independent ubiquinone (coenzyme Q) biosynthesis. Together with UbiU, is essential for the C6-hydroxylation reaction in the oxygen-independent ubiquinone biosynthesis pathway.</text>
</comment>
<dbReference type="PANTHER" id="PTHR30217:SF11">
    <property type="entry name" value="UBIQUINONE BIOSYNTHESIS PROTEIN UBIV"/>
    <property type="match status" value="1"/>
</dbReference>
<dbReference type="EMBL" id="UFQC01000001">
    <property type="protein sequence ID" value="SSW62446.1"/>
    <property type="molecule type" value="Genomic_DNA"/>
</dbReference>
<dbReference type="HAMAP" id="MF_02233">
    <property type="entry name" value="UbiV"/>
    <property type="match status" value="1"/>
</dbReference>
<keyword evidence="1" id="KW-0411">Iron-sulfur</keyword>
<evidence type="ECO:0000313" key="2">
    <source>
        <dbReference type="EMBL" id="SSW62446.1"/>
    </source>
</evidence>
<dbReference type="GO" id="GO:0006744">
    <property type="term" value="P:ubiquinone biosynthetic process"/>
    <property type="evidence" value="ECO:0007669"/>
    <property type="project" value="UniProtKB-UniRule"/>
</dbReference>
<keyword evidence="1" id="KW-0408">Iron</keyword>
<dbReference type="InterPro" id="IPR051454">
    <property type="entry name" value="RNA/ubiquinone_mod_enzymes"/>
</dbReference>
<name>A0A446C3J7_9BURK</name>
<feature type="binding site" evidence="1">
    <location>
        <position position="46"/>
    </location>
    <ligand>
        <name>[4Fe-4S] cluster</name>
        <dbReference type="ChEBI" id="CHEBI:49883"/>
    </ligand>
</feature>
<keyword evidence="1" id="KW-0004">4Fe-4S</keyword>
<comment type="similarity">
    <text evidence="1">Belongs to the peptidase U32 family. UbiV subfamily.</text>
</comment>
<feature type="binding site" evidence="1">
    <location>
        <position position="180"/>
    </location>
    <ligand>
        <name>[4Fe-4S] cluster</name>
        <dbReference type="ChEBI" id="CHEBI:49883"/>
    </ligand>
</feature>
<feature type="binding site" evidence="1">
    <location>
        <position position="193"/>
    </location>
    <ligand>
        <name>[4Fe-4S] cluster</name>
        <dbReference type="ChEBI" id="CHEBI:49883"/>
    </ligand>
</feature>
<comment type="pathway">
    <text evidence="1">Cofactor biosynthesis; ubiquinone biosynthesis.</text>
</comment>
<protein>
    <recommendedName>
        <fullName evidence="1">Ubiquinone biosynthesis protein UbiV</fullName>
    </recommendedName>
</protein>
<dbReference type="GO" id="GO:0051539">
    <property type="term" value="F:4 iron, 4 sulfur cluster binding"/>
    <property type="evidence" value="ECO:0007669"/>
    <property type="project" value="UniProtKB-UniRule"/>
</dbReference>
<keyword evidence="1" id="KW-0831">Ubiquinone biosynthesis</keyword>
<dbReference type="InterPro" id="IPR001539">
    <property type="entry name" value="Peptidase_U32"/>
</dbReference>
<dbReference type="Proteomes" id="UP000289465">
    <property type="component" value="Unassembled WGS sequence"/>
</dbReference>